<dbReference type="PROSITE" id="PS50076">
    <property type="entry name" value="DNAJ_2"/>
    <property type="match status" value="1"/>
</dbReference>
<dbReference type="SUPFAM" id="SSF46565">
    <property type="entry name" value="Chaperone J-domain"/>
    <property type="match status" value="1"/>
</dbReference>
<dbReference type="InterPro" id="IPR001623">
    <property type="entry name" value="DnaJ_domain"/>
</dbReference>
<feature type="region of interest" description="Disordered" evidence="2">
    <location>
        <begin position="29"/>
        <end position="71"/>
    </location>
</feature>
<dbReference type="InterPro" id="IPR051938">
    <property type="entry name" value="Apopto_cytoskel_mod"/>
</dbReference>
<evidence type="ECO:0000259" key="3">
    <source>
        <dbReference type="PROSITE" id="PS50076"/>
    </source>
</evidence>
<gene>
    <name evidence="4" type="ORF">AGLA0713_LOCUS807</name>
</gene>
<evidence type="ECO:0000256" key="1">
    <source>
        <dbReference type="ARBA" id="ARBA00023186"/>
    </source>
</evidence>
<dbReference type="CDD" id="cd06257">
    <property type="entry name" value="DnaJ"/>
    <property type="match status" value="1"/>
</dbReference>
<dbReference type="EMBL" id="HBEX01001204">
    <property type="protein sequence ID" value="CAD8595979.1"/>
    <property type="molecule type" value="Transcribed_RNA"/>
</dbReference>
<evidence type="ECO:0000313" key="4">
    <source>
        <dbReference type="EMBL" id="CAD8595979.1"/>
    </source>
</evidence>
<dbReference type="Pfam" id="PF00226">
    <property type="entry name" value="DnaJ"/>
    <property type="match status" value="1"/>
</dbReference>
<name>A0A7S0KXI1_9STRA</name>
<protein>
    <recommendedName>
        <fullName evidence="3">J domain-containing protein</fullName>
    </recommendedName>
</protein>
<dbReference type="AlphaFoldDB" id="A0A7S0KXI1"/>
<dbReference type="Gene3D" id="1.10.287.110">
    <property type="entry name" value="DnaJ domain"/>
    <property type="match status" value="1"/>
</dbReference>
<dbReference type="PANTHER" id="PTHR44145">
    <property type="entry name" value="DNAJ HOMOLOG SUBFAMILY A MEMBER 3, MITOCHONDRIAL"/>
    <property type="match status" value="1"/>
</dbReference>
<dbReference type="PRINTS" id="PR00625">
    <property type="entry name" value="JDOMAIN"/>
</dbReference>
<organism evidence="4">
    <name type="scientific">Asterionellopsis glacialis</name>
    <dbReference type="NCBI Taxonomy" id="33640"/>
    <lineage>
        <taxon>Eukaryota</taxon>
        <taxon>Sar</taxon>
        <taxon>Stramenopiles</taxon>
        <taxon>Ochrophyta</taxon>
        <taxon>Bacillariophyta</taxon>
        <taxon>Fragilariophyceae</taxon>
        <taxon>Fragilariophycidae</taxon>
        <taxon>Fragilariales</taxon>
        <taxon>Fragilariaceae</taxon>
        <taxon>Asterionellopsis</taxon>
    </lineage>
</organism>
<feature type="compositionally biased region" description="Low complexity" evidence="2">
    <location>
        <begin position="59"/>
        <end position="71"/>
    </location>
</feature>
<accession>A0A7S0KXI1</accession>
<feature type="domain" description="J" evidence="3">
    <location>
        <begin position="90"/>
        <end position="173"/>
    </location>
</feature>
<evidence type="ECO:0000256" key="2">
    <source>
        <dbReference type="SAM" id="MobiDB-lite"/>
    </source>
</evidence>
<dbReference type="SMART" id="SM00271">
    <property type="entry name" value="DnaJ"/>
    <property type="match status" value="1"/>
</dbReference>
<feature type="compositionally biased region" description="Polar residues" evidence="2">
    <location>
        <begin position="29"/>
        <end position="42"/>
    </location>
</feature>
<proteinExistence type="predicted"/>
<dbReference type="PANTHER" id="PTHR44145:SF3">
    <property type="entry name" value="DNAJ HOMOLOG SUBFAMILY A MEMBER 3, MITOCHONDRIAL"/>
    <property type="match status" value="1"/>
</dbReference>
<reference evidence="4" key="1">
    <citation type="submission" date="2021-01" db="EMBL/GenBank/DDBJ databases">
        <authorList>
            <person name="Corre E."/>
            <person name="Pelletier E."/>
            <person name="Niang G."/>
            <person name="Scheremetjew M."/>
            <person name="Finn R."/>
            <person name="Kale V."/>
            <person name="Holt S."/>
            <person name="Cochrane G."/>
            <person name="Meng A."/>
            <person name="Brown T."/>
            <person name="Cohen L."/>
        </authorList>
    </citation>
    <scope>NUCLEOTIDE SEQUENCE</scope>
</reference>
<dbReference type="InterPro" id="IPR036869">
    <property type="entry name" value="J_dom_sf"/>
</dbReference>
<sequence>MNPRLVTVARVGGHWRTATTSFSVRSGMTFEQSSPISQSQAVQHPKHPQHHQQGMSSPLLLSPNNLTNNNNYTTTATTRLFSSMTKKSPCPFKTLGVSKSAKYKKVKTKFLQIAMSHHPDTNKAETEEEEKKYKEAFIKARQAFESLMESEDGGAMIKPPEEETSDQEFDDWFMKETGHSSPYSFLDPQTMKEVAEMEETIGHGLDRDGGMWTLAAMVSNAVKDGKDGASLLRLETGEVKEVNGHIDGELRRTRRNRR</sequence>
<keyword evidence="1" id="KW-0143">Chaperone</keyword>